<dbReference type="GO" id="GO:0009425">
    <property type="term" value="C:bacterial-type flagellum basal body"/>
    <property type="evidence" value="ECO:0007669"/>
    <property type="project" value="UniProtKB-SubCell"/>
</dbReference>
<dbReference type="PANTHER" id="PTHR30435:SF2">
    <property type="entry name" value="FLAGELLAR BASAL-BODY ROD PROTEIN FLGC"/>
    <property type="match status" value="1"/>
</dbReference>
<dbReference type="Pfam" id="PF00460">
    <property type="entry name" value="Flg_bb_rod"/>
    <property type="match status" value="1"/>
</dbReference>
<name>A0A059FXM9_9PROT</name>
<comment type="caution">
    <text evidence="6">The sequence shown here is derived from an EMBL/GenBank/DDBJ whole genome shotgun (WGS) entry which is preliminary data.</text>
</comment>
<dbReference type="GO" id="GO:0071978">
    <property type="term" value="P:bacterial-type flagellum-dependent swarming motility"/>
    <property type="evidence" value="ECO:0007669"/>
    <property type="project" value="TreeGrafter"/>
</dbReference>
<comment type="subcellular location">
    <subcellularLocation>
        <location evidence="1">Bacterial flagellum basal body</location>
    </subcellularLocation>
</comment>
<dbReference type="EMBL" id="ARYI01000003">
    <property type="protein sequence ID" value="KCZ95429.1"/>
    <property type="molecule type" value="Genomic_DNA"/>
</dbReference>
<feature type="domain" description="Flagellar basal-body/hook protein C-terminal" evidence="5">
    <location>
        <begin position="82"/>
        <end position="124"/>
    </location>
</feature>
<dbReference type="InterPro" id="IPR001444">
    <property type="entry name" value="Flag_bb_rod_N"/>
</dbReference>
<keyword evidence="7" id="KW-1185">Reference proteome</keyword>
<dbReference type="RefSeq" id="WP_011645301.1">
    <property type="nucleotide sequence ID" value="NZ_ARYI01000003.1"/>
</dbReference>
<keyword evidence="6" id="KW-0282">Flagellum</keyword>
<evidence type="ECO:0000313" key="6">
    <source>
        <dbReference type="EMBL" id="KCZ95429.1"/>
    </source>
</evidence>
<evidence type="ECO:0000259" key="5">
    <source>
        <dbReference type="Pfam" id="PF06429"/>
    </source>
</evidence>
<dbReference type="PROSITE" id="PS00588">
    <property type="entry name" value="FLAGELLA_BB_ROD"/>
    <property type="match status" value="1"/>
</dbReference>
<keyword evidence="6" id="KW-0969">Cilium</keyword>
<evidence type="ECO:0000256" key="1">
    <source>
        <dbReference type="ARBA" id="ARBA00004117"/>
    </source>
</evidence>
<feature type="domain" description="Flagellar basal body rod protein N-terminal" evidence="4">
    <location>
        <begin position="11"/>
        <end position="38"/>
    </location>
</feature>
<gene>
    <name evidence="6" type="ORF">HHI_04715</name>
</gene>
<dbReference type="InterPro" id="IPR019776">
    <property type="entry name" value="Flagellar_basal_body_rod_CS"/>
</dbReference>
<organism evidence="6 7">
    <name type="scientific">Hyphomonas hirschiana VP5</name>
    <dbReference type="NCBI Taxonomy" id="1280951"/>
    <lineage>
        <taxon>Bacteria</taxon>
        <taxon>Pseudomonadati</taxon>
        <taxon>Pseudomonadota</taxon>
        <taxon>Alphaproteobacteria</taxon>
        <taxon>Hyphomonadales</taxon>
        <taxon>Hyphomonadaceae</taxon>
        <taxon>Hyphomonas</taxon>
    </lineage>
</organism>
<dbReference type="PATRIC" id="fig|1280951.3.peg.958"/>
<evidence type="ECO:0000256" key="3">
    <source>
        <dbReference type="ARBA" id="ARBA00023143"/>
    </source>
</evidence>
<dbReference type="Proteomes" id="UP000025061">
    <property type="component" value="Unassembled WGS sequence"/>
</dbReference>
<keyword evidence="6" id="KW-0966">Cell projection</keyword>
<evidence type="ECO:0000259" key="4">
    <source>
        <dbReference type="Pfam" id="PF00460"/>
    </source>
</evidence>
<comment type="similarity">
    <text evidence="2">Belongs to the flagella basal body rod proteins family.</text>
</comment>
<dbReference type="AlphaFoldDB" id="A0A059FXM9"/>
<dbReference type="PANTHER" id="PTHR30435">
    <property type="entry name" value="FLAGELLAR PROTEIN"/>
    <property type="match status" value="1"/>
</dbReference>
<evidence type="ECO:0000313" key="7">
    <source>
        <dbReference type="Proteomes" id="UP000025061"/>
    </source>
</evidence>
<keyword evidence="3" id="KW-0975">Bacterial flagellum</keyword>
<dbReference type="InterPro" id="IPR010930">
    <property type="entry name" value="Flg_bb/hook_C_dom"/>
</dbReference>
<dbReference type="Pfam" id="PF06429">
    <property type="entry name" value="Flg_bbr_C"/>
    <property type="match status" value="1"/>
</dbReference>
<sequence>MNPLKATQQQAVAGMELQSRRMGVTAENISNADTPGYKRKLLMVEQSQLSSGEQFMASRVQLDEAEAKRDYNPEHPMADGEGYVTLSNVSIVTEMADMREANRSYEANLNSFQQARSMYRSLLDILRR</sequence>
<accession>A0A059FXM9</accession>
<reference evidence="6 7" key="1">
    <citation type="submission" date="2013-04" db="EMBL/GenBank/DDBJ databases">
        <title>Hyphomonas hirschiana VP5 Genome Sequencing.</title>
        <authorList>
            <person name="Lai Q."/>
            <person name="Shao Z."/>
        </authorList>
    </citation>
    <scope>NUCLEOTIDE SEQUENCE [LARGE SCALE GENOMIC DNA]</scope>
    <source>
        <strain evidence="6 7">VP5</strain>
    </source>
</reference>
<evidence type="ECO:0000256" key="2">
    <source>
        <dbReference type="ARBA" id="ARBA00009677"/>
    </source>
</evidence>
<proteinExistence type="inferred from homology"/>
<dbReference type="OrthoDB" id="9813951at2"/>
<protein>
    <submittedName>
        <fullName evidence="6">Flagellar basal-body rod protein</fullName>
    </submittedName>
</protein>